<dbReference type="EMBL" id="MASQ01000033">
    <property type="protein sequence ID" value="OCB03911.1"/>
    <property type="molecule type" value="Genomic_DNA"/>
</dbReference>
<reference evidence="1 2" key="1">
    <citation type="submission" date="2016-07" db="EMBL/GenBank/DDBJ databases">
        <title>Draft genome of a psychrotolerant acidophile Acidithiobacillus ferrivorans strain YL15.</title>
        <authorList>
            <person name="Peng T."/>
            <person name="Ma L."/>
            <person name="Nan M."/>
            <person name="An N."/>
            <person name="Wang M."/>
            <person name="Qiu G."/>
            <person name="Zeng W."/>
        </authorList>
    </citation>
    <scope>NUCLEOTIDE SEQUENCE [LARGE SCALE GENOMIC DNA]</scope>
    <source>
        <strain evidence="1 2">YL15</strain>
    </source>
</reference>
<evidence type="ECO:0000313" key="2">
    <source>
        <dbReference type="Proteomes" id="UP000093129"/>
    </source>
</evidence>
<proteinExistence type="predicted"/>
<name>A0A1B9C1T8_9PROT</name>
<comment type="caution">
    <text evidence="1">The sequence shown here is derived from an EMBL/GenBank/DDBJ whole genome shotgun (WGS) entry which is preliminary data.</text>
</comment>
<evidence type="ECO:0000313" key="1">
    <source>
        <dbReference type="EMBL" id="OCB03911.1"/>
    </source>
</evidence>
<protein>
    <submittedName>
        <fullName evidence="1">Uncharacterized protein</fullName>
    </submittedName>
</protein>
<gene>
    <name evidence="1" type="ORF">BBC27_05765</name>
</gene>
<organism evidence="1 2">
    <name type="scientific">Acidithiobacillus ferrivorans</name>
    <dbReference type="NCBI Taxonomy" id="160808"/>
    <lineage>
        <taxon>Bacteria</taxon>
        <taxon>Pseudomonadati</taxon>
        <taxon>Pseudomonadota</taxon>
        <taxon>Acidithiobacillia</taxon>
        <taxon>Acidithiobacillales</taxon>
        <taxon>Acidithiobacillaceae</taxon>
        <taxon>Acidithiobacillus</taxon>
    </lineage>
</organism>
<dbReference type="AlphaFoldDB" id="A0A1B9C1T8"/>
<dbReference type="Proteomes" id="UP000093129">
    <property type="component" value="Unassembled WGS sequence"/>
</dbReference>
<accession>A0A1B9C1T8</accession>
<sequence length="81" mass="9354">MPYEQAFSDFPERPETHDRDLIASILLDAVEQSFASDGKARRWLSGIYAQSLLILIDISPEAAIEHLQRKWQAQDEKRVLQ</sequence>